<sequence>MNEKSTGCCFVSVAKSAMRKFAADDMCWEWTDSKRCSQRLRPTSGRKPMVGEKAKI</sequence>
<dbReference type="AlphaFoldDB" id="A0A371CM27"/>
<reference evidence="1 2" key="1">
    <citation type="journal article" date="2018" name="Biotechnol. Biofuels">
        <title>Integrative visual omics of the white-rot fungus Polyporus brumalis exposes the biotechnological potential of its oxidative enzymes for delignifying raw plant biomass.</title>
        <authorList>
            <person name="Miyauchi S."/>
            <person name="Rancon A."/>
            <person name="Drula E."/>
            <person name="Hage H."/>
            <person name="Chaduli D."/>
            <person name="Favel A."/>
            <person name="Grisel S."/>
            <person name="Henrissat B."/>
            <person name="Herpoel-Gimbert I."/>
            <person name="Ruiz-Duenas F.J."/>
            <person name="Chevret D."/>
            <person name="Hainaut M."/>
            <person name="Lin J."/>
            <person name="Wang M."/>
            <person name="Pangilinan J."/>
            <person name="Lipzen A."/>
            <person name="Lesage-Meessen L."/>
            <person name="Navarro D."/>
            <person name="Riley R."/>
            <person name="Grigoriev I.V."/>
            <person name="Zhou S."/>
            <person name="Raouche S."/>
            <person name="Rosso M.N."/>
        </authorList>
    </citation>
    <scope>NUCLEOTIDE SEQUENCE [LARGE SCALE GENOMIC DNA]</scope>
    <source>
        <strain evidence="1 2">BRFM 1820</strain>
    </source>
</reference>
<organism evidence="1 2">
    <name type="scientific">Lentinus brumalis</name>
    <dbReference type="NCBI Taxonomy" id="2498619"/>
    <lineage>
        <taxon>Eukaryota</taxon>
        <taxon>Fungi</taxon>
        <taxon>Dikarya</taxon>
        <taxon>Basidiomycota</taxon>
        <taxon>Agaricomycotina</taxon>
        <taxon>Agaricomycetes</taxon>
        <taxon>Polyporales</taxon>
        <taxon>Polyporaceae</taxon>
        <taxon>Lentinus</taxon>
    </lineage>
</organism>
<gene>
    <name evidence="1" type="ORF">OH76DRAFT_1412198</name>
</gene>
<name>A0A371CM27_9APHY</name>
<protein>
    <submittedName>
        <fullName evidence="1">Uncharacterized protein</fullName>
    </submittedName>
</protein>
<evidence type="ECO:0000313" key="2">
    <source>
        <dbReference type="Proteomes" id="UP000256964"/>
    </source>
</evidence>
<dbReference type="EMBL" id="KZ857515">
    <property type="protein sequence ID" value="RDX41334.1"/>
    <property type="molecule type" value="Genomic_DNA"/>
</dbReference>
<proteinExistence type="predicted"/>
<dbReference type="Proteomes" id="UP000256964">
    <property type="component" value="Unassembled WGS sequence"/>
</dbReference>
<keyword evidence="2" id="KW-1185">Reference proteome</keyword>
<accession>A0A371CM27</accession>
<evidence type="ECO:0000313" key="1">
    <source>
        <dbReference type="EMBL" id="RDX41334.1"/>
    </source>
</evidence>